<dbReference type="EMBL" id="BAAAHP010000031">
    <property type="protein sequence ID" value="GAA0926239.1"/>
    <property type="molecule type" value="Genomic_DNA"/>
</dbReference>
<proteinExistence type="predicted"/>
<evidence type="ECO:0000313" key="2">
    <source>
        <dbReference type="Proteomes" id="UP001499967"/>
    </source>
</evidence>
<organism evidence="1 2">
    <name type="scientific">Pseudonocardia zijingensis</name>
    <dbReference type="NCBI Taxonomy" id="153376"/>
    <lineage>
        <taxon>Bacteria</taxon>
        <taxon>Bacillati</taxon>
        <taxon>Actinomycetota</taxon>
        <taxon>Actinomycetes</taxon>
        <taxon>Pseudonocardiales</taxon>
        <taxon>Pseudonocardiaceae</taxon>
        <taxon>Pseudonocardia</taxon>
    </lineage>
</organism>
<name>A0ABP3ZTL5_9PSEU</name>
<dbReference type="RefSeq" id="WP_343939648.1">
    <property type="nucleotide sequence ID" value="NZ_BAAAHP010000031.1"/>
</dbReference>
<protein>
    <submittedName>
        <fullName evidence="1">Uncharacterized protein</fullName>
    </submittedName>
</protein>
<keyword evidence="2" id="KW-1185">Reference proteome</keyword>
<reference evidence="2" key="1">
    <citation type="journal article" date="2019" name="Int. J. Syst. Evol. Microbiol.">
        <title>The Global Catalogue of Microorganisms (GCM) 10K type strain sequencing project: providing services to taxonomists for standard genome sequencing and annotation.</title>
        <authorList>
            <consortium name="The Broad Institute Genomics Platform"/>
            <consortium name="The Broad Institute Genome Sequencing Center for Infectious Disease"/>
            <person name="Wu L."/>
            <person name="Ma J."/>
        </authorList>
    </citation>
    <scope>NUCLEOTIDE SEQUENCE [LARGE SCALE GENOMIC DNA]</scope>
    <source>
        <strain evidence="2">JCM 11117</strain>
    </source>
</reference>
<evidence type="ECO:0000313" key="1">
    <source>
        <dbReference type="EMBL" id="GAA0926239.1"/>
    </source>
</evidence>
<accession>A0ABP3ZTL5</accession>
<gene>
    <name evidence="1" type="ORF">GCM10009559_11290</name>
</gene>
<comment type="caution">
    <text evidence="1">The sequence shown here is derived from an EMBL/GenBank/DDBJ whole genome shotgun (WGS) entry which is preliminary data.</text>
</comment>
<dbReference type="Proteomes" id="UP001499967">
    <property type="component" value="Unassembled WGS sequence"/>
</dbReference>
<sequence>MHLRLVTSVEWLDRRPAFGLPTREQSVADGLFELAVAGLDDAVATAHRVAPGVPVDREVVLGFPSGCCSASRAMPCSASHAGEGAERLL</sequence>